<gene>
    <name evidence="3" type="ORF">Premu_1639</name>
</gene>
<dbReference type="STRING" id="688246.Premu_1639"/>
<dbReference type="Proteomes" id="UP000002772">
    <property type="component" value="Unassembled WGS sequence"/>
</dbReference>
<feature type="domain" description="Alpha-2-macroglobulin" evidence="2">
    <location>
        <begin position="1093"/>
        <end position="1182"/>
    </location>
</feature>
<dbReference type="InterPro" id="IPR008930">
    <property type="entry name" value="Terpenoid_cyclase/PrenylTrfase"/>
</dbReference>
<proteinExistence type="inferred from homology"/>
<dbReference type="PANTHER" id="PTHR40094">
    <property type="entry name" value="ALPHA-2-MACROGLOBULIN HOMOLOG"/>
    <property type="match status" value="1"/>
</dbReference>
<dbReference type="EMBL" id="GL945017">
    <property type="protein sequence ID" value="EGN57047.1"/>
    <property type="molecule type" value="Genomic_DNA"/>
</dbReference>
<keyword evidence="4" id="KW-1185">Reference proteome</keyword>
<dbReference type="Pfam" id="PF00207">
    <property type="entry name" value="A2M"/>
    <property type="match status" value="1"/>
</dbReference>
<evidence type="ECO:0000313" key="3">
    <source>
        <dbReference type="EMBL" id="EGN57047.1"/>
    </source>
</evidence>
<dbReference type="PANTHER" id="PTHR40094:SF1">
    <property type="entry name" value="UBIQUITIN DOMAIN-CONTAINING PROTEIN"/>
    <property type="match status" value="1"/>
</dbReference>
<dbReference type="eggNOG" id="COG2373">
    <property type="taxonomic scope" value="Bacteria"/>
</dbReference>
<protein>
    <submittedName>
        <fullName evidence="3">Alpha-2-macroglobulin domain protein</fullName>
    </submittedName>
</protein>
<name>F8NCL1_9BACT</name>
<organism evidence="3 4">
    <name type="scientific">Hallella multisaccharivorax DSM 17128</name>
    <dbReference type="NCBI Taxonomy" id="688246"/>
    <lineage>
        <taxon>Bacteria</taxon>
        <taxon>Pseudomonadati</taxon>
        <taxon>Bacteroidota</taxon>
        <taxon>Bacteroidia</taxon>
        <taxon>Bacteroidales</taxon>
        <taxon>Prevotellaceae</taxon>
        <taxon>Hallella</taxon>
    </lineage>
</organism>
<dbReference type="InterPro" id="IPR002890">
    <property type="entry name" value="MG2"/>
</dbReference>
<dbReference type="InterPro" id="IPR001599">
    <property type="entry name" value="Macroglobln_a2"/>
</dbReference>
<evidence type="ECO:0000256" key="1">
    <source>
        <dbReference type="ARBA" id="ARBA00010556"/>
    </source>
</evidence>
<evidence type="ECO:0000313" key="4">
    <source>
        <dbReference type="Proteomes" id="UP000002772"/>
    </source>
</evidence>
<dbReference type="InterPro" id="IPR041246">
    <property type="entry name" value="Bact_MG10"/>
</dbReference>
<evidence type="ECO:0000259" key="2">
    <source>
        <dbReference type="SMART" id="SM01360"/>
    </source>
</evidence>
<accession>F8NCL1</accession>
<dbReference type="HOGENOM" id="CLU_001849_0_0_10"/>
<dbReference type="Pfam" id="PF17973">
    <property type="entry name" value="bMG10"/>
    <property type="match status" value="1"/>
</dbReference>
<dbReference type="Pfam" id="PF01835">
    <property type="entry name" value="MG2"/>
    <property type="match status" value="1"/>
</dbReference>
<dbReference type="RefSeq" id="WP_007574406.1">
    <property type="nucleotide sequence ID" value="NZ_BPTS01000001.1"/>
</dbReference>
<dbReference type="InterPro" id="IPR051802">
    <property type="entry name" value="YfhM-like"/>
</dbReference>
<dbReference type="Gene3D" id="1.50.10.20">
    <property type="match status" value="1"/>
</dbReference>
<dbReference type="Gene3D" id="2.60.40.10">
    <property type="entry name" value="Immunoglobulins"/>
    <property type="match status" value="1"/>
</dbReference>
<comment type="similarity">
    <text evidence="1">Belongs to the protease inhibitor I39 (alpha-2-macroglobulin) family. Bacterial alpha-2-macroglobulin subfamily.</text>
</comment>
<dbReference type="SMART" id="SM01360">
    <property type="entry name" value="A2M"/>
    <property type="match status" value="1"/>
</dbReference>
<dbReference type="OrthoDB" id="9767116at2"/>
<dbReference type="SUPFAM" id="SSF48239">
    <property type="entry name" value="Terpenoid cyclases/Protein prenyltransferases"/>
    <property type="match status" value="1"/>
</dbReference>
<sequence>MKRILFTLIFMIPLFTMAQTYDQLWRKVEEAAKRDLPQSQLTVIRQIARNAEEEKQYGQLLKAQLMLGAVETAISPDSLSIQINDMELRYARLTDPALKAVYATAIGKLYQRLPITDDGQGKVKTSGMWFDRAMADPAFLATKKGSGYEPAMVKGDDDALFSDDLLHVIGLETQRYETLRQFYAGHGNRDAACYTAVLAMREKMNKIGMKSCCATIDSLLQVYNDLPVACELAILRLNTMDDNTPDEKVAFIQQALEKWGSWKRANSLRNSLNNLEQPSFTVSTGKTIALPGKPKTLHIQSIRNIGKLSLRLYRLNIGGDTHLDPTVNADYTKLKGCMESSPVASIERSYTGHKPWEILTDSIVLDGLPVGVYLMEATTDNKNITPRRSLLRVSDVFVLNQSLPDNKLRLAVVSATTGKPLPQAKIQLTTQYYNGKERAEKQILYTDKDGQTVYAYTKNAPDLVYVYTADDKAAPETNLNTYYNYWEASDQTQRIAVYTDRAIYRPGQTVHASAIAWDADPKTRASQVKMSQKLMFSLLDANYKTVAEKAATTDEFGTAAVDFTLPREGLTGAFCVHVKTTSNDRMGTATLQVEEYKQPTFQVVFDNYKEAYQAGDTISLRGVATTYSGVPVQNAKVDYTIVRCEGLRWFWWGRRNQKQVLDNSTTTADDGSFIVRVPMNYPENMKADGAVYYDFEVNAKVTDVAGETHEVETSLPLSNRKAMLSSSLKDKMLRDSLMSTSFAYKNLLGEEVDGIVKYRFDNGAWKEVKTNTMFVLTDRLASGRHRLEAVCGTDSLKKDIVVFTLKDKEPAVETHDWFYASAKQFPQNGAPVYIQTGASDKSVQMYYTIFSADKVIESGSKVINNNVYTRAFRYDSSWGNGITVTTAWVVGGKLCEHNVQISRPEPDTKLQMDWKTFRNKLVPGQKETWTLRIVSPAGKPAQAQLMVTMFDKSLDALYPQAWSLNNTFSVVLPFSAWRGTFAANGYLSGSKYIRSLSCKALSFTHFDNSLFSWSSDPVFITGYGRGGKGRVLMSRAMVSMAAPMAADAEPLAKLESRGEGTAMNGVKTLDNSNGATGDQPLKAGLREKLDETTFFYPALFTDNAGCVNISFTLPESVTTWRFLGLAHDKQMNNALIDAEAVTSKSLMVQPNMPRFLREGDKGTISTRIFNTTDHTINGTARLQIVDQETEKVIAEQSKSFTLLANGTTSASFDVDASDLLHRANGKTLLTARVLAEGDGFSDGEQHWLPILQDRESIITTIPFYQHQAGKKTIDLSKLFPTDSRDRKLTLEYTDNPAWLVIQAMPTLANPDNKDAASLAAAVYANIIGKKVLTASPLIAKTIAQWKQESGKDNSLTSQLQKNDELKTMLLDETPWVANADDETERKHRLTDYLDGNQLDYRTTDCINKLQSLQNADGSFSWWPGMDGSTYMTMNVVETLVRLNKIVGQQDALGEMISKGFRFLNRRMADEVAELKKMEKKGIRTLVPSEVACHWLYASALSKQPLTADRSYLVNLLDKSATQLTIYGKAGTAVILAQYGKIRHAKEYIESIRQYSVYTEEAGRYFDTPHAMYSWCDYRIPSQTFAIEALHLVEPDDTLSIRQMQQWLLHEKRTTGWSNSINAVNAVYAFLMDGGIGRLAPTMNGEQEVTMTVDGKVISLPEATSGIGCVKTTMNGNDVHELTIRKSTTGTSWGAVYAQFTQKASHVKAVASGLTIKREITEAPTTLAVGKKVTVRITIIADRDYDFVQVQDKRASCLEPANALSGYRNGCYQNPKDNVTNYFFDHLRKGRHIVETIYYVDRMGDYTSGIATVQCAYAPAFGGREEGKAIEVKK</sequence>
<dbReference type="GO" id="GO:0004866">
    <property type="term" value="F:endopeptidase inhibitor activity"/>
    <property type="evidence" value="ECO:0007669"/>
    <property type="project" value="InterPro"/>
</dbReference>
<dbReference type="Gene3D" id="2.60.40.1930">
    <property type="match status" value="1"/>
</dbReference>
<dbReference type="InterPro" id="IPR013783">
    <property type="entry name" value="Ig-like_fold"/>
</dbReference>
<reference evidence="4" key="1">
    <citation type="journal article" date="2011" name="Stand. Genomic Sci.">
        <title>Non-contiguous finished genome sequence of the opportunistic oral pathogen Prevotella multisaccharivorax type strain (PPPA20).</title>
        <authorList>
            <person name="Pati A."/>
            <person name="Gronow S."/>
            <person name="Lu M."/>
            <person name="Lapidus A."/>
            <person name="Nolan M."/>
            <person name="Lucas S."/>
            <person name="Hammon N."/>
            <person name="Deshpande S."/>
            <person name="Cheng J.F."/>
            <person name="Tapia R."/>
            <person name="Han C."/>
            <person name="Goodwin L."/>
            <person name="Pitluck S."/>
            <person name="Liolios K."/>
            <person name="Pagani I."/>
            <person name="Mavromatis K."/>
            <person name="Mikhailova N."/>
            <person name="Huntemann M."/>
            <person name="Chen A."/>
            <person name="Palaniappan K."/>
            <person name="Land M."/>
            <person name="Hauser L."/>
            <person name="Detter J.C."/>
            <person name="Brambilla E.M."/>
            <person name="Rohde M."/>
            <person name="Goker M."/>
            <person name="Woyke T."/>
            <person name="Bristow J."/>
            <person name="Eisen J.A."/>
            <person name="Markowitz V."/>
            <person name="Hugenholtz P."/>
            <person name="Kyrpides N.C."/>
            <person name="Klenk H.P."/>
            <person name="Ivanova N."/>
        </authorList>
    </citation>
    <scope>NUCLEOTIDE SEQUENCE [LARGE SCALE GENOMIC DNA]</scope>
    <source>
        <strain evidence="4">DSM 17128</strain>
    </source>
</reference>